<evidence type="ECO:0000313" key="7">
    <source>
        <dbReference type="Proteomes" id="UP000018208"/>
    </source>
</evidence>
<dbReference type="PANTHER" id="PTHR11671">
    <property type="entry name" value="V-TYPE ATP SYNTHASE SUBUNIT D"/>
    <property type="match status" value="1"/>
</dbReference>
<organism evidence="5">
    <name type="scientific">Spironucleus salmonicida</name>
    <dbReference type="NCBI Taxonomy" id="348837"/>
    <lineage>
        <taxon>Eukaryota</taxon>
        <taxon>Metamonada</taxon>
        <taxon>Diplomonadida</taxon>
        <taxon>Hexamitidae</taxon>
        <taxon>Hexamitinae</taxon>
        <taxon>Spironucleus</taxon>
    </lineage>
</organism>
<dbReference type="GO" id="GO:0046961">
    <property type="term" value="F:proton-transporting ATPase activity, rotational mechanism"/>
    <property type="evidence" value="ECO:0007669"/>
    <property type="project" value="InterPro"/>
</dbReference>
<keyword evidence="4" id="KW-0175">Coiled coil</keyword>
<protein>
    <submittedName>
        <fullName evidence="5">ATP synthase subunit D</fullName>
    </submittedName>
</protein>
<name>V6LFK1_9EUKA</name>
<sequence>MEQIIPTKAMLMQLKTRRLSAVRGHALLKKKVDALNGHYRKLQAQIQQETIKLHSTLKDSFWSLTVAQRSVSADINPMLRAAVSRVPTLCTRSTITNIAGVRLPQLEIVKTESDIALGVGSGGAGVKWAQKVWEDSMAYLVKVAGMQASFQALQEVILQTNRRVNALEYVMIPKLETNIKYIEEALEEDERESFFKMKMVSNKKAQEMEEQGITDVDEGRKTGLVRGIGEDQVAEEDNLF</sequence>
<feature type="coiled-coil region" evidence="4">
    <location>
        <begin position="25"/>
        <end position="52"/>
    </location>
</feature>
<evidence type="ECO:0000313" key="5">
    <source>
        <dbReference type="EMBL" id="EST43320.1"/>
    </source>
</evidence>
<evidence type="ECO:0000256" key="4">
    <source>
        <dbReference type="SAM" id="Coils"/>
    </source>
</evidence>
<keyword evidence="2" id="KW-0813">Transport</keyword>
<dbReference type="EMBL" id="KI546139">
    <property type="protein sequence ID" value="EST43320.1"/>
    <property type="molecule type" value="Genomic_DNA"/>
</dbReference>
<dbReference type="EMBL" id="AUWU02000007">
    <property type="protein sequence ID" value="KAH0571085.1"/>
    <property type="molecule type" value="Genomic_DNA"/>
</dbReference>
<dbReference type="AlphaFoldDB" id="V6LFK1"/>
<comment type="similarity">
    <text evidence="1">Belongs to the V-ATPase D subunit family.</text>
</comment>
<dbReference type="NCBIfam" id="TIGR00309">
    <property type="entry name" value="V_ATPase_subD"/>
    <property type="match status" value="1"/>
</dbReference>
<dbReference type="Proteomes" id="UP000018208">
    <property type="component" value="Unassembled WGS sequence"/>
</dbReference>
<evidence type="ECO:0000256" key="3">
    <source>
        <dbReference type="ARBA" id="ARBA00023065"/>
    </source>
</evidence>
<evidence type="ECO:0000313" key="6">
    <source>
        <dbReference type="EMBL" id="KAH0571085.1"/>
    </source>
</evidence>
<accession>V6LFK1</accession>
<proteinExistence type="inferred from homology"/>
<dbReference type="Gene3D" id="1.10.287.3240">
    <property type="match status" value="1"/>
</dbReference>
<reference evidence="6" key="2">
    <citation type="submission" date="2020-12" db="EMBL/GenBank/DDBJ databases">
        <title>New Spironucleus salmonicida genome in near-complete chromosomes.</title>
        <authorList>
            <person name="Xu F."/>
            <person name="Kurt Z."/>
            <person name="Jimenez-Gonzalez A."/>
            <person name="Astvaldsson A."/>
            <person name="Andersson J.O."/>
            <person name="Svard S.G."/>
        </authorList>
    </citation>
    <scope>NUCLEOTIDE SEQUENCE</scope>
    <source>
        <strain evidence="6">ATCC 50377</strain>
    </source>
</reference>
<keyword evidence="3" id="KW-0406">Ion transport</keyword>
<keyword evidence="7" id="KW-1185">Reference proteome</keyword>
<reference evidence="5 6" key="1">
    <citation type="journal article" date="2014" name="PLoS Genet.">
        <title>The Genome of Spironucleus salmonicida Highlights a Fish Pathogen Adapted to Fluctuating Environments.</title>
        <authorList>
            <person name="Xu F."/>
            <person name="Jerlstrom-Hultqvist J."/>
            <person name="Einarsson E."/>
            <person name="Astvaldsson A."/>
            <person name="Svard S.G."/>
            <person name="Andersson J.O."/>
        </authorList>
    </citation>
    <scope>NUCLEOTIDE SEQUENCE</scope>
    <source>
        <strain evidence="6">ATCC 50377</strain>
    </source>
</reference>
<dbReference type="VEuPathDB" id="GiardiaDB:SS50377_27380"/>
<dbReference type="InterPro" id="IPR002699">
    <property type="entry name" value="V_ATPase_D"/>
</dbReference>
<evidence type="ECO:0000256" key="1">
    <source>
        <dbReference type="ARBA" id="ARBA00005850"/>
    </source>
</evidence>
<dbReference type="Pfam" id="PF01813">
    <property type="entry name" value="ATP-synt_D"/>
    <property type="match status" value="1"/>
</dbReference>
<gene>
    <name evidence="5" type="ORF">SS50377_16994</name>
    <name evidence="6" type="ORF">SS50377_27380</name>
</gene>
<evidence type="ECO:0000256" key="2">
    <source>
        <dbReference type="ARBA" id="ARBA00022448"/>
    </source>
</evidence>
<dbReference type="OrthoDB" id="7676488at2759"/>